<accession>A0AAD8A4X9</accession>
<protein>
    <submittedName>
        <fullName evidence="1">Uncharacterized protein</fullName>
    </submittedName>
</protein>
<feature type="non-terminal residue" evidence="1">
    <location>
        <position position="78"/>
    </location>
</feature>
<name>A0AAD8A4X9_DIPPU</name>
<dbReference type="EMBL" id="JASPKZ010003832">
    <property type="protein sequence ID" value="KAJ9592552.1"/>
    <property type="molecule type" value="Genomic_DNA"/>
</dbReference>
<gene>
    <name evidence="1" type="ORF">L9F63_015787</name>
</gene>
<evidence type="ECO:0000313" key="1">
    <source>
        <dbReference type="EMBL" id="KAJ9592552.1"/>
    </source>
</evidence>
<reference evidence="1" key="1">
    <citation type="journal article" date="2023" name="IScience">
        <title>Live-bearing cockroach genome reveals convergent evolutionary mechanisms linked to viviparity in insects and beyond.</title>
        <authorList>
            <person name="Fouks B."/>
            <person name="Harrison M.C."/>
            <person name="Mikhailova A.A."/>
            <person name="Marchal E."/>
            <person name="English S."/>
            <person name="Carruthers M."/>
            <person name="Jennings E.C."/>
            <person name="Chiamaka E.L."/>
            <person name="Frigard R.A."/>
            <person name="Pippel M."/>
            <person name="Attardo G.M."/>
            <person name="Benoit J.B."/>
            <person name="Bornberg-Bauer E."/>
            <person name="Tobe S.S."/>
        </authorList>
    </citation>
    <scope>NUCLEOTIDE SEQUENCE</scope>
    <source>
        <strain evidence="1">Stay&amp;Tobe</strain>
    </source>
</reference>
<organism evidence="1 2">
    <name type="scientific">Diploptera punctata</name>
    <name type="common">Pacific beetle cockroach</name>
    <dbReference type="NCBI Taxonomy" id="6984"/>
    <lineage>
        <taxon>Eukaryota</taxon>
        <taxon>Metazoa</taxon>
        <taxon>Ecdysozoa</taxon>
        <taxon>Arthropoda</taxon>
        <taxon>Hexapoda</taxon>
        <taxon>Insecta</taxon>
        <taxon>Pterygota</taxon>
        <taxon>Neoptera</taxon>
        <taxon>Polyneoptera</taxon>
        <taxon>Dictyoptera</taxon>
        <taxon>Blattodea</taxon>
        <taxon>Blaberoidea</taxon>
        <taxon>Blaberidae</taxon>
        <taxon>Diplopterinae</taxon>
        <taxon>Diploptera</taxon>
    </lineage>
</organism>
<proteinExistence type="predicted"/>
<dbReference type="AlphaFoldDB" id="A0AAD8A4X9"/>
<evidence type="ECO:0000313" key="2">
    <source>
        <dbReference type="Proteomes" id="UP001233999"/>
    </source>
</evidence>
<reference evidence="1" key="2">
    <citation type="submission" date="2023-05" db="EMBL/GenBank/DDBJ databases">
        <authorList>
            <person name="Fouks B."/>
        </authorList>
    </citation>
    <scope>NUCLEOTIDE SEQUENCE</scope>
    <source>
        <strain evidence="1">Stay&amp;Tobe</strain>
        <tissue evidence="1">Testes</tissue>
    </source>
</reference>
<keyword evidence="2" id="KW-1185">Reference proteome</keyword>
<feature type="non-terminal residue" evidence="1">
    <location>
        <position position="1"/>
    </location>
</feature>
<comment type="caution">
    <text evidence="1">The sequence shown here is derived from an EMBL/GenBank/DDBJ whole genome shotgun (WGS) entry which is preliminary data.</text>
</comment>
<dbReference type="Proteomes" id="UP001233999">
    <property type="component" value="Unassembled WGS sequence"/>
</dbReference>
<sequence length="78" mass="8440">KTRRTNKELYGINNKGLTVCTMAEVVFGSDRIQNGQHNVTSIAATVLPASLTDLLPRLIADSFSGIVTQGLINSLECY</sequence>